<feature type="coiled-coil region" evidence="4">
    <location>
        <begin position="130"/>
        <end position="157"/>
    </location>
</feature>
<dbReference type="InterPro" id="IPR002641">
    <property type="entry name" value="PNPLA_dom"/>
</dbReference>
<feature type="active site" description="Nucleophile" evidence="3">
    <location>
        <position position="1317"/>
    </location>
</feature>
<organism evidence="7 8">
    <name type="scientific">Trichoplax adhaerens</name>
    <name type="common">Trichoplax reptans</name>
    <dbReference type="NCBI Taxonomy" id="10228"/>
    <lineage>
        <taxon>Eukaryota</taxon>
        <taxon>Metazoa</taxon>
        <taxon>Placozoa</taxon>
        <taxon>Uniplacotomia</taxon>
        <taxon>Trichoplacea</taxon>
        <taxon>Trichoplacidae</taxon>
        <taxon>Trichoplax</taxon>
    </lineage>
</organism>
<dbReference type="GO" id="GO:0047372">
    <property type="term" value="F:monoacylglycerol lipase activity"/>
    <property type="evidence" value="ECO:0000318"/>
    <property type="project" value="GO_Central"/>
</dbReference>
<evidence type="ECO:0000256" key="5">
    <source>
        <dbReference type="SAM" id="MobiDB-lite"/>
    </source>
</evidence>
<dbReference type="PROSITE" id="PS51635">
    <property type="entry name" value="PNPLA"/>
    <property type="match status" value="1"/>
</dbReference>
<dbReference type="KEGG" id="tad:TRIADDRAFT_62223"/>
<feature type="region of interest" description="Disordered" evidence="5">
    <location>
        <begin position="504"/>
        <end position="530"/>
    </location>
</feature>
<evidence type="ECO:0000256" key="4">
    <source>
        <dbReference type="SAM" id="Coils"/>
    </source>
</evidence>
<dbReference type="Gene3D" id="1.25.40.10">
    <property type="entry name" value="Tetratricopeptide repeat domain"/>
    <property type="match status" value="1"/>
</dbReference>
<keyword evidence="8" id="KW-1185">Reference proteome</keyword>
<accession>B3SD65</accession>
<dbReference type="GeneID" id="6759390"/>
<feature type="active site" description="Proton acceptor" evidence="3">
    <location>
        <position position="1468"/>
    </location>
</feature>
<feature type="short sequence motif" description="GXGXXG" evidence="3">
    <location>
        <begin position="1283"/>
        <end position="1288"/>
    </location>
</feature>
<dbReference type="InterPro" id="IPR016035">
    <property type="entry name" value="Acyl_Trfase/lysoPLipase"/>
</dbReference>
<dbReference type="Gene3D" id="3.40.1090.10">
    <property type="entry name" value="Cytosolic phospholipase A2 catalytic domain"/>
    <property type="match status" value="1"/>
</dbReference>
<feature type="coiled-coil region" evidence="4">
    <location>
        <begin position="218"/>
        <end position="245"/>
    </location>
</feature>
<proteinExistence type="inferred from homology"/>
<dbReference type="PANTHER" id="PTHR32176">
    <property type="entry name" value="XYLOSE ISOMERASE"/>
    <property type="match status" value="1"/>
</dbReference>
<evidence type="ECO:0000313" key="8">
    <source>
        <dbReference type="Proteomes" id="UP000009022"/>
    </source>
</evidence>
<dbReference type="SUPFAM" id="SSF48452">
    <property type="entry name" value="TPR-like"/>
    <property type="match status" value="1"/>
</dbReference>
<evidence type="ECO:0000256" key="3">
    <source>
        <dbReference type="PROSITE-ProRule" id="PRU01161"/>
    </source>
</evidence>
<evidence type="ECO:0000256" key="2">
    <source>
        <dbReference type="ARBA" id="ARBA00023098"/>
    </source>
</evidence>
<feature type="compositionally biased region" description="Low complexity" evidence="5">
    <location>
        <begin position="516"/>
        <end position="525"/>
    </location>
</feature>
<dbReference type="InterPro" id="IPR011990">
    <property type="entry name" value="TPR-like_helical_dom_sf"/>
</dbReference>
<dbReference type="CTD" id="6759390"/>
<dbReference type="SUPFAM" id="SSF52151">
    <property type="entry name" value="FabD/lysophospholipase-like"/>
    <property type="match status" value="1"/>
</dbReference>
<evidence type="ECO:0000259" key="6">
    <source>
        <dbReference type="PROSITE" id="PS51635"/>
    </source>
</evidence>
<name>B3SD65_TRIAD</name>
<dbReference type="InParanoid" id="B3SD65"/>
<keyword evidence="4" id="KW-0175">Coiled coil</keyword>
<dbReference type="eggNOG" id="KOG0513">
    <property type="taxonomic scope" value="Eukaryota"/>
</dbReference>
<dbReference type="OrthoDB" id="10049552at2759"/>
<sequence>MVTPIGINRFLRSIKTFLEQHLARSEDLVKLTVSERNNRIIMTDRHRDVPQESVINHTLDLKLQEIDGIISDGINDEEEFEKQLARLKADIDELEGRDDLTYYYYRMKYHSMKVSLLQHYNRDNNVEHEKSLSTKYLEKFEQELRDLESEIQSCNTETFEIIEHSSDPKTLLEVLSKLQSYISDELYQLLKNFIESIKSPFPTLQKFLDVRRNYYIVLKALNEFKVELVENINVAKEELASTDQNASPPNKLEEELKRLSEAVKGEQAIRENMEGLLDYRAAQVVELCLSDEAALRDSFFGDVELTEKNINQRFRLFSQFHPDRFPQSPNNDVFKKFFQILMEQKQIALEQLERLVGSAEPECAADYHRKKAEEYLTIVVDWQNVGKDKLDRLRVLKREDYVNKTPEEHLLIKKKYAELCYQQYRAACKIIDTLASQNRDLPKFNSYQHQQVELRKCISTALRAAEYPLESQLYAIGALRILLECQDATDSQFMEIRDILAKVKSQNKGNTPPEPEVTSESENNSQSRPPIHCQTISVHRNSQSLAVDNARLPAISTYAGRQQRHNIVRQDIAELVRNELVIPQAKLVSYSSPNEDITKAKIEAISLRTKGALAKAGGGVVVAGSAGLACANIVAVAKTGAVLGSALGPWGTAIGVSGGIILGMFSIFMGGKIYQQGVELLREPRIRENLNNLIADAIKAYNGDDYEQFLEKLSQNYDERKETGYRLIHYDKGRSIDISPKKMIEDLLNHNFRPDGIAYLLVIIGETLISGKVTFSKCPASTLEAEACKIFESVFNSDQLRDAAEALDNKVSKMLINYVRKLAKQAKSFLFDRSADEGSEEKLNDAEESPFVSRLQEIILVARLNFALVHVITGRDDNLNFAKEQLIEMHSITSQNFQFFSITEYRLASVEDFLSALGFDPTAALKKETTTQNLVPIASMPTSYIDEIDGEKIIHSYVTSLGRKVDMMNMLNILSDGLFTLSRMDFLKELRTESSSIAKEFLEKYEDELLDEGILKYSYLEIVSKLTRIQFQLYVIKIRNSESIFVKMHPKHQLPTLHESIATICLGVESDYLENGVPKFVFLHNINLNLKILLKELNSAKNNEIIAADILMRIGDHFMIEANKTDAASLVRRLIKYKEAKQYYTKSLSLFPTSAACWRIAECYLARNRNHAAIRFLSQRDRISANLKLCAQPQYWYYCAKAQRGIQDYDKAAKVINIALKLDRDNEIFMRERSRIQKCTKRSSNQQRQFQYDATQLDYNSTTYQQRRSSTSFSSYNILSIDGGGIRGIIPAVVLSEIERCTHRPISYNFNLISGTSTGGIISLGLTTPEAENSCKPKYRAADILSLYKDKSSEIFYERTISWLGFASHKYCDKRLKNVLSQYFNDTTLSQLLTDVAIPACNQNQLLVTTYFTRCEALKDPRKNFKILDVALATSAAPTYFPPHRIIIDQRHNTKTNSTQKLEHVFIDGGVHANNPAGYAYKHALDQGIKRENIYLWSLGTGDAVNSILRPQSNQGALFWATKLHRVLEAQQNNVDDELHSIMGSHYSRWQYWLEYPIRFDDNSENAVQFLINAGHEVIEDLRADDNNSWNRLIEHLAN</sequence>
<dbReference type="GO" id="GO:0004620">
    <property type="term" value="F:phospholipase activity"/>
    <property type="evidence" value="ECO:0000318"/>
    <property type="project" value="GO_Central"/>
</dbReference>
<feature type="short sequence motif" description="GXSXG" evidence="3">
    <location>
        <begin position="1315"/>
        <end position="1319"/>
    </location>
</feature>
<comment type="similarity">
    <text evidence="1">Belongs to the patatin family.</text>
</comment>
<feature type="short sequence motif" description="DGA/G" evidence="3">
    <location>
        <begin position="1468"/>
        <end position="1470"/>
    </location>
</feature>
<gene>
    <name evidence="7" type="ORF">TRIADDRAFT_62223</name>
</gene>
<dbReference type="STRING" id="10228.B3SD65"/>
<dbReference type="PANTHER" id="PTHR32176:SF92">
    <property type="entry name" value="XYLOSE ISOMERASE"/>
    <property type="match status" value="1"/>
</dbReference>
<protein>
    <recommendedName>
        <fullName evidence="6">PNPLA domain-containing protein</fullName>
    </recommendedName>
</protein>
<dbReference type="GO" id="GO:0016042">
    <property type="term" value="P:lipid catabolic process"/>
    <property type="evidence" value="ECO:0007669"/>
    <property type="project" value="UniProtKB-UniRule"/>
</dbReference>
<keyword evidence="3" id="KW-0378">Hydrolase</keyword>
<keyword evidence="2 3" id="KW-0443">Lipid metabolism</keyword>
<dbReference type="RefSeq" id="XP_002118194.1">
    <property type="nucleotide sequence ID" value="XM_002118158.1"/>
</dbReference>
<dbReference type="EMBL" id="DS985276">
    <property type="protein sequence ID" value="EDV19343.1"/>
    <property type="molecule type" value="Genomic_DNA"/>
</dbReference>
<evidence type="ECO:0000256" key="1">
    <source>
        <dbReference type="ARBA" id="ARBA00010240"/>
    </source>
</evidence>
<reference evidence="7 8" key="1">
    <citation type="journal article" date="2008" name="Nature">
        <title>The Trichoplax genome and the nature of placozoans.</title>
        <authorList>
            <person name="Srivastava M."/>
            <person name="Begovic E."/>
            <person name="Chapman J."/>
            <person name="Putnam N.H."/>
            <person name="Hellsten U."/>
            <person name="Kawashima T."/>
            <person name="Kuo A."/>
            <person name="Mitros T."/>
            <person name="Salamov A."/>
            <person name="Carpenter M.L."/>
            <person name="Signorovitch A.Y."/>
            <person name="Moreno M.A."/>
            <person name="Kamm K."/>
            <person name="Grimwood J."/>
            <person name="Schmutz J."/>
            <person name="Shapiro H."/>
            <person name="Grigoriev I.V."/>
            <person name="Buss L.W."/>
            <person name="Schierwater B."/>
            <person name="Dellaporta S.L."/>
            <person name="Rokhsar D.S."/>
        </authorList>
    </citation>
    <scope>NUCLEOTIDE SEQUENCE [LARGE SCALE GENOMIC DNA]</scope>
    <source>
        <strain evidence="7 8">Grell-BS-1999</strain>
    </source>
</reference>
<dbReference type="HOGENOM" id="CLU_006528_0_0_1"/>
<evidence type="ECO:0000313" key="7">
    <source>
        <dbReference type="EMBL" id="EDV19343.1"/>
    </source>
</evidence>
<dbReference type="CDD" id="cd07199">
    <property type="entry name" value="Pat17_PNPLA8_PNPLA9_like"/>
    <property type="match status" value="1"/>
</dbReference>
<keyword evidence="3" id="KW-0442">Lipid degradation</keyword>
<feature type="domain" description="PNPLA" evidence="6">
    <location>
        <begin position="1279"/>
        <end position="1481"/>
    </location>
</feature>
<dbReference type="Proteomes" id="UP000009022">
    <property type="component" value="Unassembled WGS sequence"/>
</dbReference>
<dbReference type="Pfam" id="PF01734">
    <property type="entry name" value="Patatin"/>
    <property type="match status" value="1"/>
</dbReference>